<evidence type="ECO:0000313" key="1">
    <source>
        <dbReference type="EMBL" id="EKO34340.1"/>
    </source>
</evidence>
<dbReference type="EMBL" id="AHON02000032">
    <property type="protein sequence ID" value="EKO34340.1"/>
    <property type="molecule type" value="Genomic_DNA"/>
</dbReference>
<gene>
    <name evidence="1" type="ORF">LEP1GSC179_1830</name>
</gene>
<organism evidence="1 2">
    <name type="scientific">Leptospira santarosai str. MOR084</name>
    <dbReference type="NCBI Taxonomy" id="1049984"/>
    <lineage>
        <taxon>Bacteria</taxon>
        <taxon>Pseudomonadati</taxon>
        <taxon>Spirochaetota</taxon>
        <taxon>Spirochaetia</taxon>
        <taxon>Leptospirales</taxon>
        <taxon>Leptospiraceae</taxon>
        <taxon>Leptospira</taxon>
    </lineage>
</organism>
<reference evidence="1" key="1">
    <citation type="submission" date="2012-10" db="EMBL/GenBank/DDBJ databases">
        <authorList>
            <person name="Harkins D.M."/>
            <person name="Durkin A.S."/>
            <person name="Brinkac L.M."/>
            <person name="Haft D.H."/>
            <person name="Selengut J.D."/>
            <person name="Sanka R."/>
            <person name="DePew J."/>
            <person name="Purushe J."/>
            <person name="Matthias M.A."/>
            <person name="Vinetz J.M."/>
            <person name="Sutton G.G."/>
            <person name="Nierman W.C."/>
            <person name="Fouts D.E."/>
        </authorList>
    </citation>
    <scope>NUCLEOTIDE SEQUENCE [LARGE SCALE GENOMIC DNA]</scope>
    <source>
        <strain evidence="1">MOR084</strain>
    </source>
</reference>
<keyword evidence="2" id="KW-1185">Reference proteome</keyword>
<evidence type="ECO:0000313" key="2">
    <source>
        <dbReference type="Proteomes" id="UP000006329"/>
    </source>
</evidence>
<sequence>MLFVFFFDGESNEENESASEVRSTFLDFVVFLLSEESAFFLEEESADDREEDEVFLVLILFEDALVADFLAEAFFRLSPSFKQGFSL</sequence>
<dbReference type="AlphaFoldDB" id="A0A0E2BGA2"/>
<comment type="caution">
    <text evidence="1">The sequence shown here is derived from an EMBL/GenBank/DDBJ whole genome shotgun (WGS) entry which is preliminary data.</text>
</comment>
<protein>
    <submittedName>
        <fullName evidence="1">Uncharacterized protein</fullName>
    </submittedName>
</protein>
<accession>A0A0E2BGA2</accession>
<proteinExistence type="predicted"/>
<name>A0A0E2BGA2_9LEPT</name>
<dbReference type="Proteomes" id="UP000006329">
    <property type="component" value="Unassembled WGS sequence"/>
</dbReference>